<evidence type="ECO:0000313" key="2">
    <source>
        <dbReference type="Proteomes" id="UP000198211"/>
    </source>
</evidence>
<dbReference type="Proteomes" id="UP000198211">
    <property type="component" value="Unassembled WGS sequence"/>
</dbReference>
<name>A0A225WUS5_9STRA</name>
<dbReference type="AlphaFoldDB" id="A0A225WUS5"/>
<comment type="caution">
    <text evidence="1">The sequence shown here is derived from an EMBL/GenBank/DDBJ whole genome shotgun (WGS) entry which is preliminary data.</text>
</comment>
<keyword evidence="2" id="KW-1185">Reference proteome</keyword>
<protein>
    <submittedName>
        <fullName evidence="1">Uncharacterized protein</fullName>
    </submittedName>
</protein>
<gene>
    <name evidence="1" type="ORF">PHMEG_0004080</name>
</gene>
<proteinExistence type="predicted"/>
<sequence>MHWLSEDGSKKQAARLKRLRECIPSEVKTVILINVLTVPYCADTGADRTVMSRQHDDELQKVEDSVVVKMLASPIVNEAMGEHQITWATSVQLRLLLNTGPVTIHEPVECLEMENFEPDLILGHIRTEEFDDETEGIDGELFGPAMPATSGELKSALDKLITTAIEHGFSRELEPRLQVAVLKHGI</sequence>
<dbReference type="EMBL" id="NBNE01000231">
    <property type="protein sequence ID" value="OWZ21383.1"/>
    <property type="molecule type" value="Genomic_DNA"/>
</dbReference>
<evidence type="ECO:0000313" key="1">
    <source>
        <dbReference type="EMBL" id="OWZ21383.1"/>
    </source>
</evidence>
<reference evidence="2" key="1">
    <citation type="submission" date="2017-03" db="EMBL/GenBank/DDBJ databases">
        <title>Phytopthora megakarya and P. palmivora, two closely related causual agents of cacao black pod achieved similar genome size and gene model numbers by different mechanisms.</title>
        <authorList>
            <person name="Ali S."/>
            <person name="Shao J."/>
            <person name="Larry D.J."/>
            <person name="Kronmiller B."/>
            <person name="Shen D."/>
            <person name="Strem M.D."/>
            <person name="Melnick R.L."/>
            <person name="Guiltinan M.J."/>
            <person name="Tyler B.M."/>
            <person name="Meinhardt L.W."/>
            <person name="Bailey B.A."/>
        </authorList>
    </citation>
    <scope>NUCLEOTIDE SEQUENCE [LARGE SCALE GENOMIC DNA]</scope>
    <source>
        <strain evidence="2">zdho120</strain>
    </source>
</reference>
<accession>A0A225WUS5</accession>
<organism evidence="1 2">
    <name type="scientific">Phytophthora megakarya</name>
    <dbReference type="NCBI Taxonomy" id="4795"/>
    <lineage>
        <taxon>Eukaryota</taxon>
        <taxon>Sar</taxon>
        <taxon>Stramenopiles</taxon>
        <taxon>Oomycota</taxon>
        <taxon>Peronosporomycetes</taxon>
        <taxon>Peronosporales</taxon>
        <taxon>Peronosporaceae</taxon>
        <taxon>Phytophthora</taxon>
    </lineage>
</organism>